<feature type="transmembrane region" description="Helical" evidence="8">
    <location>
        <begin position="143"/>
        <end position="165"/>
    </location>
</feature>
<feature type="transmembrane region" description="Helical" evidence="8">
    <location>
        <begin position="492"/>
        <end position="510"/>
    </location>
</feature>
<evidence type="ECO:0000256" key="3">
    <source>
        <dbReference type="ARBA" id="ARBA00022448"/>
    </source>
</evidence>
<accession>A0A6A6ZCE8</accession>
<feature type="transmembrane region" description="Helical" evidence="8">
    <location>
        <begin position="177"/>
        <end position="196"/>
    </location>
</feature>
<dbReference type="InterPro" id="IPR005828">
    <property type="entry name" value="MFS_sugar_transport-like"/>
</dbReference>
<dbReference type="PROSITE" id="PS50850">
    <property type="entry name" value="MFS"/>
    <property type="match status" value="1"/>
</dbReference>
<evidence type="ECO:0000256" key="4">
    <source>
        <dbReference type="ARBA" id="ARBA00022692"/>
    </source>
</evidence>
<comment type="similarity">
    <text evidence="2 7">Belongs to the major facilitator superfamily. Sugar transporter (TC 2.A.1.1) family.</text>
</comment>
<dbReference type="InterPro" id="IPR020846">
    <property type="entry name" value="MFS_dom"/>
</dbReference>
<evidence type="ECO:0000256" key="6">
    <source>
        <dbReference type="ARBA" id="ARBA00023136"/>
    </source>
</evidence>
<gene>
    <name evidence="10" type="ORF">CC86DRAFT_363883</name>
</gene>
<dbReference type="Pfam" id="PF00083">
    <property type="entry name" value="Sugar_tr"/>
    <property type="match status" value="1"/>
</dbReference>
<evidence type="ECO:0000256" key="1">
    <source>
        <dbReference type="ARBA" id="ARBA00004141"/>
    </source>
</evidence>
<comment type="subcellular location">
    <subcellularLocation>
        <location evidence="1">Membrane</location>
        <topology evidence="1">Multi-pass membrane protein</topology>
    </subcellularLocation>
</comment>
<dbReference type="AlphaFoldDB" id="A0A6A6ZCE8"/>
<protein>
    <submittedName>
        <fullName evidence="10">General substrate transporter</fullName>
    </submittedName>
</protein>
<dbReference type="GO" id="GO:0016020">
    <property type="term" value="C:membrane"/>
    <property type="evidence" value="ECO:0007669"/>
    <property type="project" value="UniProtKB-SubCell"/>
</dbReference>
<dbReference type="EMBL" id="MU006249">
    <property type="protein sequence ID" value="KAF2818782.1"/>
    <property type="molecule type" value="Genomic_DNA"/>
</dbReference>
<dbReference type="InterPro" id="IPR050360">
    <property type="entry name" value="MFS_Sugar_Transporters"/>
</dbReference>
<dbReference type="Gene3D" id="1.20.1250.20">
    <property type="entry name" value="MFS general substrate transporter like domains"/>
    <property type="match status" value="1"/>
</dbReference>
<evidence type="ECO:0000259" key="9">
    <source>
        <dbReference type="PROSITE" id="PS50850"/>
    </source>
</evidence>
<feature type="transmembrane region" description="Helical" evidence="8">
    <location>
        <begin position="89"/>
        <end position="109"/>
    </location>
</feature>
<sequence length="587" mass="64262">MAPIAGSSSFEAAALARRKALSGASGPLALLKNLRVFGIACFACLGGLLYGYNQGVFSGVLTMTSFKEHMGDYIEDQETLEWNSSKQGWLVAILELGAWLGTMYSGFLAEILSRKYAILVNVAIFIVGVIIQCTASTGAGHNAILAGRFITGMGVGSLSMIVPMYNAEIAPPEVRGALVGLQQLSITLGIMISFWIDYGTNFIGGTGRSQKEAAWLVPLCLQLAPAVLLGVGMVFMPFSPRWLVHHDREPDARRVLARLRGLPQDHELIELEFAEIKAQSLFEKKSLRENFPHLQDMSALSTFKLQFVAIASLFTSRGMFKRVVIATLTMFFQQWTGINAILYYAPTIFKGLGLSSNSVSLLATGVVGIVMFIATIPAVMYVDSWGRKPTLVIGAIGMALSHFIIAAIVASFSDDWPNHQGAGWAAVVMVWLFVIHFGYSWGPCAWIVIAEIWPLSNRPYGIALGASSNWMNNFIVGQVTPDMLAHMKYGTYIFFGALTTLGAAFIYFYFPETKGLSLEEMDILFGSVGTAEREKERWREVHAEVGLTDLLRRAGVYHESEEYVAGEGLEKKGLEGDNKHEVETVVV</sequence>
<evidence type="ECO:0000313" key="11">
    <source>
        <dbReference type="Proteomes" id="UP000799424"/>
    </source>
</evidence>
<dbReference type="InterPro" id="IPR036259">
    <property type="entry name" value="MFS_trans_sf"/>
</dbReference>
<dbReference type="InterPro" id="IPR005829">
    <property type="entry name" value="Sugar_transporter_CS"/>
</dbReference>
<feature type="transmembrane region" description="Helical" evidence="8">
    <location>
        <begin position="424"/>
        <end position="449"/>
    </location>
</feature>
<keyword evidence="5 8" id="KW-1133">Transmembrane helix</keyword>
<evidence type="ECO:0000256" key="5">
    <source>
        <dbReference type="ARBA" id="ARBA00022989"/>
    </source>
</evidence>
<dbReference type="SUPFAM" id="SSF103473">
    <property type="entry name" value="MFS general substrate transporter"/>
    <property type="match status" value="1"/>
</dbReference>
<feature type="transmembrane region" description="Helical" evidence="8">
    <location>
        <begin position="116"/>
        <end position="137"/>
    </location>
</feature>
<dbReference type="PRINTS" id="PR00171">
    <property type="entry name" value="SUGRTRNSPORT"/>
</dbReference>
<name>A0A6A6ZCE8_9PLEO</name>
<feature type="transmembrane region" description="Helical" evidence="8">
    <location>
        <begin position="391"/>
        <end position="412"/>
    </location>
</feature>
<feature type="transmembrane region" description="Helical" evidence="8">
    <location>
        <begin position="34"/>
        <end position="52"/>
    </location>
</feature>
<reference evidence="10" key="1">
    <citation type="journal article" date="2020" name="Stud. Mycol.">
        <title>101 Dothideomycetes genomes: a test case for predicting lifestyles and emergence of pathogens.</title>
        <authorList>
            <person name="Haridas S."/>
            <person name="Albert R."/>
            <person name="Binder M."/>
            <person name="Bloem J."/>
            <person name="Labutti K."/>
            <person name="Salamov A."/>
            <person name="Andreopoulos B."/>
            <person name="Baker S."/>
            <person name="Barry K."/>
            <person name="Bills G."/>
            <person name="Bluhm B."/>
            <person name="Cannon C."/>
            <person name="Castanera R."/>
            <person name="Culley D."/>
            <person name="Daum C."/>
            <person name="Ezra D."/>
            <person name="Gonzalez J."/>
            <person name="Henrissat B."/>
            <person name="Kuo A."/>
            <person name="Liang C."/>
            <person name="Lipzen A."/>
            <person name="Lutzoni F."/>
            <person name="Magnuson J."/>
            <person name="Mondo S."/>
            <person name="Nolan M."/>
            <person name="Ohm R."/>
            <person name="Pangilinan J."/>
            <person name="Park H.-J."/>
            <person name="Ramirez L."/>
            <person name="Alfaro M."/>
            <person name="Sun H."/>
            <person name="Tritt A."/>
            <person name="Yoshinaga Y."/>
            <person name="Zwiers L.-H."/>
            <person name="Turgeon B."/>
            <person name="Goodwin S."/>
            <person name="Spatafora J."/>
            <person name="Crous P."/>
            <person name="Grigoriev I."/>
        </authorList>
    </citation>
    <scope>NUCLEOTIDE SEQUENCE</scope>
    <source>
        <strain evidence="10">CBS 113818</strain>
    </source>
</reference>
<dbReference type="PROSITE" id="PS00217">
    <property type="entry name" value="SUGAR_TRANSPORT_2"/>
    <property type="match status" value="1"/>
</dbReference>
<keyword evidence="11" id="KW-1185">Reference proteome</keyword>
<evidence type="ECO:0000256" key="8">
    <source>
        <dbReference type="SAM" id="Phobius"/>
    </source>
</evidence>
<feature type="domain" description="Major facilitator superfamily (MFS) profile" evidence="9">
    <location>
        <begin position="39"/>
        <end position="514"/>
    </location>
</feature>
<dbReference type="PANTHER" id="PTHR48022:SF20">
    <property type="entry name" value="MAJOR FACILITATOR SUPERFAMILY (MFS) PROFILE DOMAIN-CONTAINING PROTEIN-RELATED"/>
    <property type="match status" value="1"/>
</dbReference>
<keyword evidence="4 8" id="KW-0812">Transmembrane</keyword>
<dbReference type="OrthoDB" id="8120565at2759"/>
<dbReference type="InterPro" id="IPR003663">
    <property type="entry name" value="Sugar/inositol_transpt"/>
</dbReference>
<keyword evidence="6 8" id="KW-0472">Membrane</keyword>
<dbReference type="GO" id="GO:0005351">
    <property type="term" value="F:carbohydrate:proton symporter activity"/>
    <property type="evidence" value="ECO:0007669"/>
    <property type="project" value="TreeGrafter"/>
</dbReference>
<feature type="transmembrane region" description="Helical" evidence="8">
    <location>
        <begin position="216"/>
        <end position="238"/>
    </location>
</feature>
<evidence type="ECO:0000256" key="2">
    <source>
        <dbReference type="ARBA" id="ARBA00010992"/>
    </source>
</evidence>
<dbReference type="NCBIfam" id="TIGR00879">
    <property type="entry name" value="SP"/>
    <property type="match status" value="1"/>
</dbReference>
<dbReference type="Proteomes" id="UP000799424">
    <property type="component" value="Unassembled WGS sequence"/>
</dbReference>
<proteinExistence type="inferred from homology"/>
<keyword evidence="3 7" id="KW-0813">Transport</keyword>
<evidence type="ECO:0000256" key="7">
    <source>
        <dbReference type="RuleBase" id="RU003346"/>
    </source>
</evidence>
<dbReference type="PANTHER" id="PTHR48022">
    <property type="entry name" value="PLASTIDIC GLUCOSE TRANSPORTER 4"/>
    <property type="match status" value="1"/>
</dbReference>
<feature type="transmembrane region" description="Helical" evidence="8">
    <location>
        <begin position="323"/>
        <end position="346"/>
    </location>
</feature>
<dbReference type="PROSITE" id="PS00216">
    <property type="entry name" value="SUGAR_TRANSPORT_1"/>
    <property type="match status" value="1"/>
</dbReference>
<dbReference type="FunFam" id="1.20.1250.20:FF:000026">
    <property type="entry name" value="MFS quinate transporter QutD"/>
    <property type="match status" value="1"/>
</dbReference>
<feature type="transmembrane region" description="Helical" evidence="8">
    <location>
        <begin position="358"/>
        <end position="379"/>
    </location>
</feature>
<evidence type="ECO:0000313" key="10">
    <source>
        <dbReference type="EMBL" id="KAF2818782.1"/>
    </source>
</evidence>
<organism evidence="10 11">
    <name type="scientific">Ophiobolus disseminans</name>
    <dbReference type="NCBI Taxonomy" id="1469910"/>
    <lineage>
        <taxon>Eukaryota</taxon>
        <taxon>Fungi</taxon>
        <taxon>Dikarya</taxon>
        <taxon>Ascomycota</taxon>
        <taxon>Pezizomycotina</taxon>
        <taxon>Dothideomycetes</taxon>
        <taxon>Pleosporomycetidae</taxon>
        <taxon>Pleosporales</taxon>
        <taxon>Pleosporineae</taxon>
        <taxon>Phaeosphaeriaceae</taxon>
        <taxon>Ophiobolus</taxon>
    </lineage>
</organism>